<keyword evidence="1" id="KW-0704">Schiff base</keyword>
<proteinExistence type="predicted"/>
<sequence length="182" mass="20167">MIKLFADGADKVGIMEMYQNPRIAGFTTNPTLMRKAGITDYVAFAKDLLREIPDKPISFEVFADEFDEMERQALEIAGWGKNVYVKIPVMNTKRQASYDLVQKLSQAGVQLNITAMMTLEQVNKVAESVQGGASCFVSVFAGRVADTGIDPVPMMQEALELLKNAPNAELLWASPREVLNVY</sequence>
<evidence type="ECO:0000256" key="1">
    <source>
        <dbReference type="ARBA" id="ARBA00023270"/>
    </source>
</evidence>
<evidence type="ECO:0000313" key="2">
    <source>
        <dbReference type="EMBL" id="SVD80899.1"/>
    </source>
</evidence>
<dbReference type="InterPro" id="IPR001585">
    <property type="entry name" value="TAL/FSA"/>
</dbReference>
<dbReference type="InterPro" id="IPR013785">
    <property type="entry name" value="Aldolase_TIM"/>
</dbReference>
<accession>A0A382YD26</accession>
<dbReference type="SUPFAM" id="SSF51569">
    <property type="entry name" value="Aldolase"/>
    <property type="match status" value="1"/>
</dbReference>
<reference evidence="2" key="1">
    <citation type="submission" date="2018-05" db="EMBL/GenBank/DDBJ databases">
        <authorList>
            <person name="Lanie J.A."/>
            <person name="Ng W.-L."/>
            <person name="Kazmierczak K.M."/>
            <person name="Andrzejewski T.M."/>
            <person name="Davidsen T.M."/>
            <person name="Wayne K.J."/>
            <person name="Tettelin H."/>
            <person name="Glass J.I."/>
            <person name="Rusch D."/>
            <person name="Podicherti R."/>
            <person name="Tsui H.-C.T."/>
            <person name="Winkler M.E."/>
        </authorList>
    </citation>
    <scope>NUCLEOTIDE SEQUENCE</scope>
</reference>
<dbReference type="AlphaFoldDB" id="A0A382YD26"/>
<organism evidence="2">
    <name type="scientific">marine metagenome</name>
    <dbReference type="NCBI Taxonomy" id="408172"/>
    <lineage>
        <taxon>unclassified sequences</taxon>
        <taxon>metagenomes</taxon>
        <taxon>ecological metagenomes</taxon>
    </lineage>
</organism>
<dbReference type="GO" id="GO:0005975">
    <property type="term" value="P:carbohydrate metabolic process"/>
    <property type="evidence" value="ECO:0007669"/>
    <property type="project" value="InterPro"/>
</dbReference>
<name>A0A382YD26_9ZZZZ</name>
<evidence type="ECO:0008006" key="3">
    <source>
        <dbReference type="Google" id="ProtNLM"/>
    </source>
</evidence>
<feature type="non-terminal residue" evidence="2">
    <location>
        <position position="182"/>
    </location>
</feature>
<gene>
    <name evidence="2" type="ORF">METZ01_LOCUS433753</name>
</gene>
<protein>
    <recommendedName>
        <fullName evidence="3">Transaldolase</fullName>
    </recommendedName>
</protein>
<dbReference type="EMBL" id="UINC01174669">
    <property type="protein sequence ID" value="SVD80899.1"/>
    <property type="molecule type" value="Genomic_DNA"/>
</dbReference>
<dbReference type="Pfam" id="PF00923">
    <property type="entry name" value="TAL_FSA"/>
    <property type="match status" value="1"/>
</dbReference>
<dbReference type="Gene3D" id="3.20.20.70">
    <property type="entry name" value="Aldolase class I"/>
    <property type="match status" value="1"/>
</dbReference>